<dbReference type="InterPro" id="IPR003819">
    <property type="entry name" value="TauD/TfdA-like"/>
</dbReference>
<feature type="domain" description="TauD/TfdA-like" evidence="2">
    <location>
        <begin position="128"/>
        <end position="310"/>
    </location>
</feature>
<evidence type="ECO:0000313" key="4">
    <source>
        <dbReference type="Proteomes" id="UP000664800"/>
    </source>
</evidence>
<keyword evidence="1" id="KW-0560">Oxidoreductase</keyword>
<dbReference type="AlphaFoldDB" id="A0A8I1MW24"/>
<reference evidence="3" key="1">
    <citation type="submission" date="2021-02" db="EMBL/GenBank/DDBJ databases">
        <title>Thiocyanate and organic carbon inputs drive convergent selection for specific autotrophic Afipia and Thiobacillus strains within complex microbiomes.</title>
        <authorList>
            <person name="Huddy R.J."/>
            <person name="Sachdeva R."/>
            <person name="Kadzinga F."/>
            <person name="Kantor R.S."/>
            <person name="Harrison S.T.L."/>
            <person name="Banfield J.F."/>
        </authorList>
    </citation>
    <scope>NUCLEOTIDE SEQUENCE</scope>
    <source>
        <strain evidence="3">SCN18_13_7_16_R3_B_64_19</strain>
    </source>
</reference>
<name>A0A8I1MW24_THIA3</name>
<protein>
    <submittedName>
        <fullName evidence="3">TauD/TfdA family dioxygenase</fullName>
    </submittedName>
</protein>
<dbReference type="GO" id="GO:0016706">
    <property type="term" value="F:2-oxoglutarate-dependent dioxygenase activity"/>
    <property type="evidence" value="ECO:0007669"/>
    <property type="project" value="UniProtKB-ARBA"/>
</dbReference>
<dbReference type="Pfam" id="PF02668">
    <property type="entry name" value="TauD"/>
    <property type="match status" value="1"/>
</dbReference>
<sequence>MQPLYCFSDADRQTLLSVLQRVKSNPYTEFVEFQRDVRRVIEAGEIPVGFADTCLLIKQQRDRGVSNVHVLRNCPIDPDVPQLDPADPVKDKYRKKQTFIGEALLAVFSEFTGNPLLAYGSRNNGDFFTDVIAINRYSGKLTGFSDSELVYHNDRTAHEVRADFISLLGMRCPETELIFTGFVDGRDLMSHLPADMQAILRKPHFVTQFDVYSRDTNERQVASNRHPILEYDHTFRYLDTMTGVEDGAPTEAKDALIAMKNALTLAPRTRHRILTGDLLAFANQDGLHNREKVEIQDPDRARSRWLLKTYAFRDHDTANRHAHRWLEGQYGRVAD</sequence>
<dbReference type="Proteomes" id="UP000664800">
    <property type="component" value="Unassembled WGS sequence"/>
</dbReference>
<dbReference type="InterPro" id="IPR042098">
    <property type="entry name" value="TauD-like_sf"/>
</dbReference>
<organism evidence="3 4">
    <name type="scientific">Thiomonas arsenitoxydans (strain DSM 22701 / CIP 110005 / 3As)</name>
    <dbReference type="NCBI Taxonomy" id="426114"/>
    <lineage>
        <taxon>Bacteria</taxon>
        <taxon>Pseudomonadati</taxon>
        <taxon>Pseudomonadota</taxon>
        <taxon>Betaproteobacteria</taxon>
        <taxon>Burkholderiales</taxon>
        <taxon>Thiomonas</taxon>
    </lineage>
</organism>
<dbReference type="RefSeq" id="WP_156054266.1">
    <property type="nucleotide sequence ID" value="NZ_JAFKMR010000019.1"/>
</dbReference>
<proteinExistence type="predicted"/>
<dbReference type="Gene3D" id="3.60.130.10">
    <property type="entry name" value="Clavaminate synthase-like"/>
    <property type="match status" value="1"/>
</dbReference>
<accession>A0A8I1MW24</accession>
<evidence type="ECO:0000256" key="1">
    <source>
        <dbReference type="ARBA" id="ARBA00023002"/>
    </source>
</evidence>
<comment type="caution">
    <text evidence="3">The sequence shown here is derived from an EMBL/GenBank/DDBJ whole genome shotgun (WGS) entry which is preliminary data.</text>
</comment>
<keyword evidence="3" id="KW-0223">Dioxygenase</keyword>
<evidence type="ECO:0000259" key="2">
    <source>
        <dbReference type="Pfam" id="PF02668"/>
    </source>
</evidence>
<dbReference type="EMBL" id="JAFKMR010000019">
    <property type="protein sequence ID" value="MBN8744588.1"/>
    <property type="molecule type" value="Genomic_DNA"/>
</dbReference>
<gene>
    <name evidence="3" type="ORF">J0I24_09805</name>
</gene>
<evidence type="ECO:0000313" key="3">
    <source>
        <dbReference type="EMBL" id="MBN8744588.1"/>
    </source>
</evidence>
<dbReference type="SUPFAM" id="SSF51197">
    <property type="entry name" value="Clavaminate synthase-like"/>
    <property type="match status" value="1"/>
</dbReference>